<evidence type="ECO:0000256" key="3">
    <source>
        <dbReference type="ARBA" id="ARBA00023016"/>
    </source>
</evidence>
<dbReference type="Gene3D" id="3.90.228.10">
    <property type="match status" value="1"/>
</dbReference>
<dbReference type="InterPro" id="IPR012317">
    <property type="entry name" value="Poly(ADP-ribose)pol_cat_dom"/>
</dbReference>
<evidence type="ECO:0000259" key="6">
    <source>
        <dbReference type="PROSITE" id="PS50918"/>
    </source>
</evidence>
<feature type="domain" description="PARP catalytic" evidence="7">
    <location>
        <begin position="283"/>
        <end position="504"/>
    </location>
</feature>
<dbReference type="InterPro" id="IPR044964">
    <property type="entry name" value="RCD1/SRO1-5"/>
</dbReference>
<reference evidence="9" key="1">
    <citation type="submission" date="2015-03" db="EMBL/GenBank/DDBJ databases">
        <title>A transcriptome of Araucaria cunninghamii, an australian fine timber species.</title>
        <authorList>
            <person name="Jing Yi C.J.Y."/>
            <person name="Yin San L.Y.S."/>
            <person name="Abdul Karim S.S."/>
            <person name="Wan Azmi N.N."/>
            <person name="Hercus R.R."/>
            <person name="Croft L.L."/>
        </authorList>
    </citation>
    <scope>NUCLEOTIDE SEQUENCE</scope>
    <source>
        <strain evidence="9">MI0301</strain>
        <tissue evidence="9">Leaf</tissue>
    </source>
</reference>
<feature type="domain" description="RST" evidence="8">
    <location>
        <begin position="547"/>
        <end position="618"/>
    </location>
</feature>
<evidence type="ECO:0000259" key="7">
    <source>
        <dbReference type="PROSITE" id="PS51059"/>
    </source>
</evidence>
<keyword evidence="3" id="KW-0346">Stress response</keyword>
<proteinExistence type="predicted"/>
<dbReference type="SUPFAM" id="SSF117839">
    <property type="entry name" value="WWE domain"/>
    <property type="match status" value="1"/>
</dbReference>
<dbReference type="EMBL" id="GCKF01041137">
    <property type="protein sequence ID" value="JAG95237.1"/>
    <property type="molecule type" value="Transcribed_RNA"/>
</dbReference>
<evidence type="ECO:0000313" key="9">
    <source>
        <dbReference type="EMBL" id="JAG95237.1"/>
    </source>
</evidence>
<feature type="region of interest" description="Disordered" evidence="5">
    <location>
        <begin position="204"/>
        <end position="257"/>
    </location>
</feature>
<sequence>MTMEVKNNDKPLIDLNKDVSDTVSFKRKRASGYAAYLTSGFASSKGTGPAKKRIKTGGVKCCSCEFKCFSGKATVQNHGNFRRSSLPSRILYFWKDGWNDFPPNTVALFKEAFQARKAVTEVSIDGSSYLVDFLQMVQTDLRNGMQRSIAWIDVNEHVFFPSLSFEGSRCFNCGVSDEGKRACLGSEKAQQIELKVEIGISGTASSKSKNCSEVSTTQIKSPKLLSQVSETDSSELEQDSSDSQKPGKGFPLIQPKQGCLDGARDVAVYEASSRPSRSLSTKGSGTHGFGLLGNRLIKLHEDDQEFVSVRNKFSAGLCSLKKFSKVVGIYLVSPSSSSGMARLQAFENHVEITKKFRGDANVKYAWHGTTQKNVAGIVMHGFGQVKVPKRGAAYGIGVYLAPEERSHVSAAYSDVDENGEQHMVLCRVIMGNMEQIEPSSHQFHPSKEHFDSGVDDVKNPKCYVVWSTHMNTHIHPEYVVSFKVSSEAHEYWAGLRGNYDMHDNNCASMRGHLQERSTNEMARIPQSPVLAKESQNKMQRPVEVPVKVPTSAWLSFPMLFSVIGKHLPPSSMESLTRDYADFKKRRITREELIRRVRLIAKDELLIAAIKSIKNQKNGMRDFNKAENIPCSALRCDKLPVKTEFTSFANETSVTGPSELQDQSFARPNFIVNTQQHFVKDEFSSHNDQFFKLIKFAGALLAT</sequence>
<evidence type="ECO:0000256" key="2">
    <source>
        <dbReference type="ARBA" id="ARBA00022473"/>
    </source>
</evidence>
<evidence type="ECO:0000259" key="8">
    <source>
        <dbReference type="PROSITE" id="PS51879"/>
    </source>
</evidence>
<organism evidence="9">
    <name type="scientific">Araucaria cunninghamii</name>
    <name type="common">Hoop pine</name>
    <name type="synonym">Moreton Bay pine</name>
    <dbReference type="NCBI Taxonomy" id="56994"/>
    <lineage>
        <taxon>Eukaryota</taxon>
        <taxon>Viridiplantae</taxon>
        <taxon>Streptophyta</taxon>
        <taxon>Embryophyta</taxon>
        <taxon>Tracheophyta</taxon>
        <taxon>Spermatophyta</taxon>
        <taxon>Pinopsida</taxon>
        <taxon>Pinidae</taxon>
        <taxon>Conifers II</taxon>
        <taxon>Araucariales</taxon>
        <taxon>Araucariaceae</taxon>
        <taxon>Araucaria</taxon>
    </lineage>
</organism>
<keyword evidence="4" id="KW-0539">Nucleus</keyword>
<dbReference type="PROSITE" id="PS50918">
    <property type="entry name" value="WWE"/>
    <property type="match status" value="1"/>
</dbReference>
<dbReference type="InterPro" id="IPR037197">
    <property type="entry name" value="WWE_dom_sf"/>
</dbReference>
<accession>A0A0D6QUH4</accession>
<keyword evidence="2" id="KW-0217">Developmental protein</keyword>
<comment type="subcellular location">
    <subcellularLocation>
        <location evidence="1">Nucleus</location>
    </subcellularLocation>
</comment>
<dbReference type="Gene3D" id="3.30.720.50">
    <property type="match status" value="1"/>
</dbReference>
<dbReference type="GO" id="GO:0003950">
    <property type="term" value="F:NAD+ poly-ADP-ribosyltransferase activity"/>
    <property type="evidence" value="ECO:0007669"/>
    <property type="project" value="InterPro"/>
</dbReference>
<dbReference type="Pfam" id="PF23467">
    <property type="entry name" value="WWE_5"/>
    <property type="match status" value="1"/>
</dbReference>
<feature type="compositionally biased region" description="Polar residues" evidence="5">
    <location>
        <begin position="204"/>
        <end position="228"/>
    </location>
</feature>
<feature type="domain" description="WWE" evidence="6">
    <location>
        <begin position="76"/>
        <end position="151"/>
    </location>
</feature>
<dbReference type="Pfam" id="PF12174">
    <property type="entry name" value="RST"/>
    <property type="match status" value="1"/>
</dbReference>
<evidence type="ECO:0000256" key="4">
    <source>
        <dbReference type="ARBA" id="ARBA00023242"/>
    </source>
</evidence>
<dbReference type="GO" id="GO:0005634">
    <property type="term" value="C:nucleus"/>
    <property type="evidence" value="ECO:0007669"/>
    <property type="project" value="UniProtKB-SubCell"/>
</dbReference>
<evidence type="ECO:0000256" key="5">
    <source>
        <dbReference type="SAM" id="MobiDB-lite"/>
    </source>
</evidence>
<dbReference type="AlphaFoldDB" id="A0A0D6QUH4"/>
<dbReference type="InterPro" id="IPR004170">
    <property type="entry name" value="WWE_dom"/>
</dbReference>
<evidence type="ECO:0000256" key="1">
    <source>
        <dbReference type="ARBA" id="ARBA00004123"/>
    </source>
</evidence>
<dbReference type="SUPFAM" id="SSF56399">
    <property type="entry name" value="ADP-ribosylation"/>
    <property type="match status" value="1"/>
</dbReference>
<dbReference type="InterPro" id="IPR022003">
    <property type="entry name" value="RST"/>
</dbReference>
<dbReference type="PROSITE" id="PS51059">
    <property type="entry name" value="PARP_CATALYTIC"/>
    <property type="match status" value="1"/>
</dbReference>
<dbReference type="PROSITE" id="PS51879">
    <property type="entry name" value="RST"/>
    <property type="match status" value="1"/>
</dbReference>
<name>A0A0D6QUH4_ARACU</name>
<dbReference type="Pfam" id="PF00644">
    <property type="entry name" value="PARP"/>
    <property type="match status" value="1"/>
</dbReference>
<dbReference type="PANTHER" id="PTHR32263">
    <property type="entry name" value="INACTIVE POLY [ADP-RIBOSE] POLYMERASE SRO4-RELATED"/>
    <property type="match status" value="1"/>
</dbReference>
<protein>
    <submittedName>
        <fullName evidence="9">Uncharacterized protein</fullName>
    </submittedName>
</protein>
<dbReference type="PANTHER" id="PTHR32263:SF12">
    <property type="entry name" value="INACTIVE POLY [ADP-RIBOSE] POLYMERASE SRO4-RELATED"/>
    <property type="match status" value="1"/>
</dbReference>
<dbReference type="InterPro" id="IPR057823">
    <property type="entry name" value="WWE_RCD1"/>
</dbReference>